<evidence type="ECO:0000256" key="2">
    <source>
        <dbReference type="ARBA" id="ARBA00012513"/>
    </source>
</evidence>
<organism evidence="15 16">
    <name type="scientific">Thecamonas trahens ATCC 50062</name>
    <dbReference type="NCBI Taxonomy" id="461836"/>
    <lineage>
        <taxon>Eukaryota</taxon>
        <taxon>Apusozoa</taxon>
        <taxon>Apusomonadida</taxon>
        <taxon>Apusomonadidae</taxon>
        <taxon>Thecamonas</taxon>
    </lineage>
</organism>
<dbReference type="GO" id="GO:0005737">
    <property type="term" value="C:cytoplasm"/>
    <property type="evidence" value="ECO:0007669"/>
    <property type="project" value="UniProtKB-ARBA"/>
</dbReference>
<feature type="domain" description="Protein kinase" evidence="14">
    <location>
        <begin position="4"/>
        <end position="254"/>
    </location>
</feature>
<dbReference type="eggNOG" id="KOG0597">
    <property type="taxonomic scope" value="Eukaryota"/>
</dbReference>
<dbReference type="OMA" id="FARVMSC"/>
<dbReference type="PROSITE" id="PS50011">
    <property type="entry name" value="PROTEIN_KINASE_DOM"/>
    <property type="match status" value="1"/>
</dbReference>
<evidence type="ECO:0000256" key="4">
    <source>
        <dbReference type="ARBA" id="ARBA00022527"/>
    </source>
</evidence>
<dbReference type="CDD" id="cd14002">
    <property type="entry name" value="STKc_STK36"/>
    <property type="match status" value="1"/>
</dbReference>
<keyword evidence="16" id="KW-1185">Reference proteome</keyword>
<reference evidence="15 16" key="1">
    <citation type="submission" date="2010-05" db="EMBL/GenBank/DDBJ databases">
        <title>The Genome Sequence of Thecamonas trahens ATCC 50062.</title>
        <authorList>
            <consortium name="The Broad Institute Genome Sequencing Platform"/>
            <person name="Russ C."/>
            <person name="Cuomo C."/>
            <person name="Shea T."/>
            <person name="Young S.K."/>
            <person name="Zeng Q."/>
            <person name="Koehrsen M."/>
            <person name="Haas B."/>
            <person name="Borodovsky M."/>
            <person name="Guigo R."/>
            <person name="Alvarado L."/>
            <person name="Berlin A."/>
            <person name="Bochicchio J."/>
            <person name="Borenstein D."/>
            <person name="Chapman S."/>
            <person name="Chen Z."/>
            <person name="Freedman E."/>
            <person name="Gellesch M."/>
            <person name="Goldberg J."/>
            <person name="Griggs A."/>
            <person name="Gujja S."/>
            <person name="Heilman E."/>
            <person name="Heiman D."/>
            <person name="Hepburn T."/>
            <person name="Howarth C."/>
            <person name="Jen D."/>
            <person name="Larson L."/>
            <person name="Mehta T."/>
            <person name="Park D."/>
            <person name="Pearson M."/>
            <person name="Roberts A."/>
            <person name="Saif S."/>
            <person name="Shenoy N."/>
            <person name="Sisk P."/>
            <person name="Stolte C."/>
            <person name="Sykes S."/>
            <person name="Thomson T."/>
            <person name="Walk T."/>
            <person name="White J."/>
            <person name="Yandava C."/>
            <person name="Burger G."/>
            <person name="Gray M.W."/>
            <person name="Holland P.W.H."/>
            <person name="King N."/>
            <person name="Lang F.B.F."/>
            <person name="Roger A.J."/>
            <person name="Ruiz-Trillo I."/>
            <person name="Lander E."/>
            <person name="Nusbaum C."/>
        </authorList>
    </citation>
    <scope>NUCLEOTIDE SEQUENCE [LARGE SCALE GENOMIC DNA]</scope>
    <source>
        <strain evidence="15 16">ATCC 50062</strain>
    </source>
</reference>
<dbReference type="Proteomes" id="UP000054408">
    <property type="component" value="Unassembled WGS sequence"/>
</dbReference>
<dbReference type="EC" id="2.7.11.1" evidence="2"/>
<keyword evidence="8 13" id="KW-0067">ATP-binding</keyword>
<dbReference type="PROSITE" id="PS00107">
    <property type="entry name" value="PROTEIN_KINASE_ATP"/>
    <property type="match status" value="1"/>
</dbReference>
<keyword evidence="5" id="KW-0808">Transferase</keyword>
<dbReference type="GO" id="GO:0005524">
    <property type="term" value="F:ATP binding"/>
    <property type="evidence" value="ECO:0007669"/>
    <property type="project" value="UniProtKB-UniRule"/>
</dbReference>
<proteinExistence type="predicted"/>
<evidence type="ECO:0000313" key="15">
    <source>
        <dbReference type="EMBL" id="KNC52499.1"/>
    </source>
</evidence>
<keyword evidence="7 15" id="KW-0418">Kinase</keyword>
<evidence type="ECO:0000259" key="14">
    <source>
        <dbReference type="PROSITE" id="PS50011"/>
    </source>
</evidence>
<dbReference type="FunFam" id="1.10.510.10:FF:000292">
    <property type="entry name" value="Serine/threonine-protein kinase 36"/>
    <property type="match status" value="1"/>
</dbReference>
<comment type="catalytic activity">
    <reaction evidence="11">
        <text>L-seryl-[protein] + ATP = O-phospho-L-seryl-[protein] + ADP + H(+)</text>
        <dbReference type="Rhea" id="RHEA:17989"/>
        <dbReference type="Rhea" id="RHEA-COMP:9863"/>
        <dbReference type="Rhea" id="RHEA-COMP:11604"/>
        <dbReference type="ChEBI" id="CHEBI:15378"/>
        <dbReference type="ChEBI" id="CHEBI:29999"/>
        <dbReference type="ChEBI" id="CHEBI:30616"/>
        <dbReference type="ChEBI" id="CHEBI:83421"/>
        <dbReference type="ChEBI" id="CHEBI:456216"/>
        <dbReference type="EC" id="2.7.11.1"/>
    </reaction>
</comment>
<dbReference type="SMART" id="SM00220">
    <property type="entry name" value="S_TKc"/>
    <property type="match status" value="1"/>
</dbReference>
<feature type="repeat" description="ARM" evidence="12">
    <location>
        <begin position="973"/>
        <end position="1007"/>
    </location>
</feature>
<sequence>MSDYHVVELIGEGSFGKVYKGRKAYSAVTVALKFIPKFGKSASELEALRQEISILKGLEHPSIIGMLDSFETSSEFCVVTEYAEGELFQILEDDGKLPEVQVQVLARQLTDALQYLHAHRVIHRDMKPQNILVTSDGRIKLCDFGFARSMSASTLVLTSIKGTPLYMAPELVQELPYNHTVDLWSLGVILYELFVGKPPFYTTSIYSLISLIVNEPVHYPDGMSPDFEDFLRGLLNKAPADRLSWPALAEHPFVVNAPDSIPCPQFAVYYQTQARVPPPITAAQAAEMDPAAADGQPSTAKPIAPLRARSQTAAARPTVAGLVAEVLPLFANASPASAPSLADALTALVRALSADPPALTPGLAAELAPALADFRPAATASGFGRIAAGLAALVKIWSRLPPELLPALLGALTRTLAELCWTDLSSLGIADELVRMHGLPQALTSLVLDVGAMADHSAAAAGLSALTALAQLTAGLPPFLPLSSLADGPSPRHTIHSLVASAVVDGGEAALTALCSAGRNGGESSLARLLLVLVSAAPALSDAICLHPSIPDLLLGPLGAMEPAALRLVALILYHPPGNMFPAWTGHIPLAPLLALVADGHPAAARGSDAAAALMAALLRHPAMTAALCEPARLSRMLGVAQAALTAAAKTDPADVAGGGASLVGCAEAAVFSPFDGWVTLVYRLLSVGGATMARAFVDANMLATLAALAAAPRVLARRHSLHAKTPPRDILATLVPSLLAVLDPALLSDIATWPLSCGGGRERVSLLAFQVFSIIHLPLQQSVPDTLPALLELLVAQGVIPAAVAALPLVEPSHVDTALGLVSRIVLALPGGAAEFVDAGGLSPTVLGPLLPASSQSPLSPPGLIDVLLILSQLARLSASYYPPILESGVVGEPLAHVLDHNDGEVRAKACNLLGNLCRHSGFFYAALADSRLLASLIAACSDTHDGARKFACFALGNACFHDASIYSQLGPAIAPLASLLLDEAEAEKTRTNAAGALGNLARNSDLLLPQLFTDGAVDALVAVLNAASLVRCAAVARIALFSLGNYCSYPPYRAQLASVPHLVPRVQAASAAADPTLVKYAARVLHKLGQ</sequence>
<dbReference type="SUPFAM" id="SSF56112">
    <property type="entry name" value="Protein kinase-like (PK-like)"/>
    <property type="match status" value="1"/>
</dbReference>
<dbReference type="InterPro" id="IPR017441">
    <property type="entry name" value="Protein_kinase_ATP_BS"/>
</dbReference>
<dbReference type="Gene3D" id="1.25.10.10">
    <property type="entry name" value="Leucine-rich Repeat Variant"/>
    <property type="match status" value="1"/>
</dbReference>
<dbReference type="InterPro" id="IPR000225">
    <property type="entry name" value="Armadillo"/>
</dbReference>
<dbReference type="STRING" id="461836.A0A0L0DJB7"/>
<evidence type="ECO:0000256" key="7">
    <source>
        <dbReference type="ARBA" id="ARBA00022777"/>
    </source>
</evidence>
<evidence type="ECO:0000256" key="11">
    <source>
        <dbReference type="ARBA" id="ARBA00048679"/>
    </source>
</evidence>
<dbReference type="SUPFAM" id="SSF48371">
    <property type="entry name" value="ARM repeat"/>
    <property type="match status" value="1"/>
</dbReference>
<dbReference type="InterPro" id="IPR016024">
    <property type="entry name" value="ARM-type_fold"/>
</dbReference>
<evidence type="ECO:0000256" key="1">
    <source>
        <dbReference type="ARBA" id="ARBA00004245"/>
    </source>
</evidence>
<keyword evidence="9" id="KW-0206">Cytoskeleton</keyword>
<dbReference type="AlphaFoldDB" id="A0A0L0DJB7"/>
<keyword evidence="4" id="KW-0723">Serine/threonine-protein kinase</keyword>
<keyword evidence="3" id="KW-0963">Cytoplasm</keyword>
<dbReference type="PANTHER" id="PTHR22983:SF6">
    <property type="entry name" value="SERINE_THREONINE-PROTEIN KINASE 36"/>
    <property type="match status" value="1"/>
</dbReference>
<dbReference type="PROSITE" id="PS00108">
    <property type="entry name" value="PROTEIN_KINASE_ST"/>
    <property type="match status" value="1"/>
</dbReference>
<dbReference type="EMBL" id="GL349473">
    <property type="protein sequence ID" value="KNC52499.1"/>
    <property type="molecule type" value="Genomic_DNA"/>
</dbReference>
<evidence type="ECO:0000256" key="9">
    <source>
        <dbReference type="ARBA" id="ARBA00023212"/>
    </source>
</evidence>
<dbReference type="Gene3D" id="1.10.510.10">
    <property type="entry name" value="Transferase(Phosphotransferase) domain 1"/>
    <property type="match status" value="1"/>
</dbReference>
<dbReference type="InterPro" id="IPR011989">
    <property type="entry name" value="ARM-like"/>
</dbReference>
<dbReference type="InterPro" id="IPR011009">
    <property type="entry name" value="Kinase-like_dom_sf"/>
</dbReference>
<dbReference type="GO" id="GO:0005856">
    <property type="term" value="C:cytoskeleton"/>
    <property type="evidence" value="ECO:0007669"/>
    <property type="project" value="UniProtKB-SubCell"/>
</dbReference>
<dbReference type="Pfam" id="PF00069">
    <property type="entry name" value="Pkinase"/>
    <property type="match status" value="1"/>
</dbReference>
<keyword evidence="6 13" id="KW-0547">Nucleotide-binding</keyword>
<accession>A0A0L0DJB7</accession>
<dbReference type="GeneID" id="25566836"/>
<dbReference type="RefSeq" id="XP_013755295.1">
    <property type="nucleotide sequence ID" value="XM_013899841.1"/>
</dbReference>
<evidence type="ECO:0000256" key="13">
    <source>
        <dbReference type="PROSITE-ProRule" id="PRU10141"/>
    </source>
</evidence>
<name>A0A0L0DJB7_THETB</name>
<dbReference type="PROSITE" id="PS50176">
    <property type="entry name" value="ARM_REPEAT"/>
    <property type="match status" value="1"/>
</dbReference>
<evidence type="ECO:0000256" key="10">
    <source>
        <dbReference type="ARBA" id="ARBA00047899"/>
    </source>
</evidence>
<comment type="subcellular location">
    <subcellularLocation>
        <location evidence="1">Cytoplasm</location>
        <location evidence="1">Cytoskeleton</location>
    </subcellularLocation>
</comment>
<dbReference type="OrthoDB" id="266718at2759"/>
<dbReference type="GO" id="GO:0004674">
    <property type="term" value="F:protein serine/threonine kinase activity"/>
    <property type="evidence" value="ECO:0007669"/>
    <property type="project" value="UniProtKB-KW"/>
</dbReference>
<dbReference type="InterPro" id="IPR000719">
    <property type="entry name" value="Prot_kinase_dom"/>
</dbReference>
<evidence type="ECO:0000256" key="3">
    <source>
        <dbReference type="ARBA" id="ARBA00022490"/>
    </source>
</evidence>
<comment type="catalytic activity">
    <reaction evidence="10">
        <text>L-threonyl-[protein] + ATP = O-phospho-L-threonyl-[protein] + ADP + H(+)</text>
        <dbReference type="Rhea" id="RHEA:46608"/>
        <dbReference type="Rhea" id="RHEA-COMP:11060"/>
        <dbReference type="Rhea" id="RHEA-COMP:11605"/>
        <dbReference type="ChEBI" id="CHEBI:15378"/>
        <dbReference type="ChEBI" id="CHEBI:30013"/>
        <dbReference type="ChEBI" id="CHEBI:30616"/>
        <dbReference type="ChEBI" id="CHEBI:61977"/>
        <dbReference type="ChEBI" id="CHEBI:456216"/>
        <dbReference type="EC" id="2.7.11.1"/>
    </reaction>
</comment>
<dbReference type="PANTHER" id="PTHR22983">
    <property type="entry name" value="PROTEIN KINASE RELATED"/>
    <property type="match status" value="1"/>
</dbReference>
<dbReference type="SMART" id="SM00185">
    <property type="entry name" value="ARM"/>
    <property type="match status" value="5"/>
</dbReference>
<feature type="binding site" evidence="13">
    <location>
        <position position="33"/>
    </location>
    <ligand>
        <name>ATP</name>
        <dbReference type="ChEBI" id="CHEBI:30616"/>
    </ligand>
</feature>
<evidence type="ECO:0000256" key="12">
    <source>
        <dbReference type="PROSITE-ProRule" id="PRU00259"/>
    </source>
</evidence>
<evidence type="ECO:0000256" key="5">
    <source>
        <dbReference type="ARBA" id="ARBA00022679"/>
    </source>
</evidence>
<evidence type="ECO:0000256" key="6">
    <source>
        <dbReference type="ARBA" id="ARBA00022741"/>
    </source>
</evidence>
<gene>
    <name evidence="15" type="ORF">AMSG_08060</name>
</gene>
<dbReference type="InterPro" id="IPR008271">
    <property type="entry name" value="Ser/Thr_kinase_AS"/>
</dbReference>
<protein>
    <recommendedName>
        <fullName evidence="2">non-specific serine/threonine protein kinase</fullName>
        <ecNumber evidence="2">2.7.11.1</ecNumber>
    </recommendedName>
</protein>
<evidence type="ECO:0000256" key="8">
    <source>
        <dbReference type="ARBA" id="ARBA00022840"/>
    </source>
</evidence>
<evidence type="ECO:0000313" key="16">
    <source>
        <dbReference type="Proteomes" id="UP000054408"/>
    </source>
</evidence>